<dbReference type="NCBIfam" id="TIGR00254">
    <property type="entry name" value="GGDEF"/>
    <property type="match status" value="1"/>
</dbReference>
<name>A0ABU1HE98_9GAMM</name>
<dbReference type="InterPro" id="IPR035965">
    <property type="entry name" value="PAS-like_dom_sf"/>
</dbReference>
<organism evidence="4 5">
    <name type="scientific">Franzmannia qiaohouensis</name>
    <dbReference type="NCBI Taxonomy" id="1329370"/>
    <lineage>
        <taxon>Bacteria</taxon>
        <taxon>Pseudomonadati</taxon>
        <taxon>Pseudomonadota</taxon>
        <taxon>Gammaproteobacteria</taxon>
        <taxon>Oceanospirillales</taxon>
        <taxon>Halomonadaceae</taxon>
        <taxon>Franzmannia</taxon>
    </lineage>
</organism>
<dbReference type="SUPFAM" id="SSF55073">
    <property type="entry name" value="Nucleotide cyclase"/>
    <property type="match status" value="1"/>
</dbReference>
<dbReference type="Gene3D" id="3.30.70.270">
    <property type="match status" value="1"/>
</dbReference>
<dbReference type="Proteomes" id="UP001251374">
    <property type="component" value="Unassembled WGS sequence"/>
</dbReference>
<dbReference type="PROSITE" id="PS50887">
    <property type="entry name" value="GGDEF"/>
    <property type="match status" value="1"/>
</dbReference>
<dbReference type="Pfam" id="PF00990">
    <property type="entry name" value="GGDEF"/>
    <property type="match status" value="1"/>
</dbReference>
<dbReference type="SUPFAM" id="SSF55785">
    <property type="entry name" value="PYP-like sensor domain (PAS domain)"/>
    <property type="match status" value="1"/>
</dbReference>
<reference evidence="4 5" key="1">
    <citation type="submission" date="2023-04" db="EMBL/GenBank/DDBJ databases">
        <title>A long-awaited taxogenomic arrangement of the family Halomonadaceae.</title>
        <authorList>
            <person name="De La Haba R."/>
            <person name="Chuvochina M."/>
            <person name="Wittouck S."/>
            <person name="Arahal D.R."/>
            <person name="Sanchez-Porro C."/>
            <person name="Hugenholtz P."/>
            <person name="Ventosa A."/>
        </authorList>
    </citation>
    <scope>NUCLEOTIDE SEQUENCE [LARGE SCALE GENOMIC DNA]</scope>
    <source>
        <strain evidence="4 5">DSM 26770</strain>
    </source>
</reference>
<keyword evidence="4" id="KW-0548">Nucleotidyltransferase</keyword>
<dbReference type="EMBL" id="JARWAM010000007">
    <property type="protein sequence ID" value="MDR5905799.1"/>
    <property type="molecule type" value="Genomic_DNA"/>
</dbReference>
<gene>
    <name evidence="4" type="ORF">QC821_10980</name>
</gene>
<dbReference type="InterPro" id="IPR050469">
    <property type="entry name" value="Diguanylate_Cyclase"/>
</dbReference>
<dbReference type="PANTHER" id="PTHR45138">
    <property type="entry name" value="REGULATORY COMPONENTS OF SENSORY TRANSDUCTION SYSTEM"/>
    <property type="match status" value="1"/>
</dbReference>
<dbReference type="EC" id="2.7.7.65" evidence="1"/>
<dbReference type="SMART" id="SM00091">
    <property type="entry name" value="PAS"/>
    <property type="match status" value="2"/>
</dbReference>
<sequence length="400" mass="44261">MTSSTPPPLDTPLTCEVLKPLLDQLSDGLTLCDHDDGVLYANHVALRLLGSNVIGHRLESQLIDDQPGVKIAIHTGMHLDMRELPFGLGMRAYLFRDQGSRISADQALARLRGLVEAWPDAVLFCDANGLEISDANRAARQLLEDDHHRLTRENLSVIFCDKDADRLQKFIRQGLLSRRGAVRREMLLRNDVPVEATLIRLDEHQGQLTLMAMLRDRSHYLGKLRAVEHKLAKAQSMISRDSLTGLCNRHGFDKALEEFIIAGASGREFALMIGDIDHFKQINDSHGHLVGDEALHKIGQCIRAQLRDADLVARYGGEEFCILVVCGAAMLSEIAERIRHAVGDTPLALDNGTLLPVTLSLGACMFEPGIDGETLFEHADDALYAAKESGRNRVVMFQSP</sequence>
<dbReference type="InterPro" id="IPR029787">
    <property type="entry name" value="Nucleotide_cyclase"/>
</dbReference>
<protein>
    <recommendedName>
        <fullName evidence="1">diguanylate cyclase</fullName>
        <ecNumber evidence="1">2.7.7.65</ecNumber>
    </recommendedName>
</protein>
<dbReference type="Gene3D" id="3.30.450.20">
    <property type="entry name" value="PAS domain"/>
    <property type="match status" value="1"/>
</dbReference>
<dbReference type="Pfam" id="PF13188">
    <property type="entry name" value="PAS_8"/>
    <property type="match status" value="1"/>
</dbReference>
<proteinExistence type="predicted"/>
<dbReference type="CDD" id="cd01949">
    <property type="entry name" value="GGDEF"/>
    <property type="match status" value="1"/>
</dbReference>
<dbReference type="RefSeq" id="WP_309721007.1">
    <property type="nucleotide sequence ID" value="NZ_JARWAM010000007.1"/>
</dbReference>
<evidence type="ECO:0000313" key="5">
    <source>
        <dbReference type="Proteomes" id="UP001251374"/>
    </source>
</evidence>
<comment type="caution">
    <text evidence="4">The sequence shown here is derived from an EMBL/GenBank/DDBJ whole genome shotgun (WGS) entry which is preliminary data.</text>
</comment>
<dbReference type="Pfam" id="PF00989">
    <property type="entry name" value="PAS"/>
    <property type="match status" value="1"/>
</dbReference>
<keyword evidence="5" id="KW-1185">Reference proteome</keyword>
<comment type="catalytic activity">
    <reaction evidence="2">
        <text>2 GTP = 3',3'-c-di-GMP + 2 diphosphate</text>
        <dbReference type="Rhea" id="RHEA:24898"/>
        <dbReference type="ChEBI" id="CHEBI:33019"/>
        <dbReference type="ChEBI" id="CHEBI:37565"/>
        <dbReference type="ChEBI" id="CHEBI:58805"/>
        <dbReference type="EC" id="2.7.7.65"/>
    </reaction>
</comment>
<dbReference type="InterPro" id="IPR013767">
    <property type="entry name" value="PAS_fold"/>
</dbReference>
<dbReference type="InterPro" id="IPR000014">
    <property type="entry name" value="PAS"/>
</dbReference>
<feature type="domain" description="GGDEF" evidence="3">
    <location>
        <begin position="267"/>
        <end position="399"/>
    </location>
</feature>
<evidence type="ECO:0000259" key="3">
    <source>
        <dbReference type="PROSITE" id="PS50887"/>
    </source>
</evidence>
<keyword evidence="4" id="KW-0808">Transferase</keyword>
<evidence type="ECO:0000256" key="1">
    <source>
        <dbReference type="ARBA" id="ARBA00012528"/>
    </source>
</evidence>
<evidence type="ECO:0000256" key="2">
    <source>
        <dbReference type="ARBA" id="ARBA00034247"/>
    </source>
</evidence>
<dbReference type="InterPro" id="IPR000160">
    <property type="entry name" value="GGDEF_dom"/>
</dbReference>
<dbReference type="GO" id="GO:0052621">
    <property type="term" value="F:diguanylate cyclase activity"/>
    <property type="evidence" value="ECO:0007669"/>
    <property type="project" value="UniProtKB-EC"/>
</dbReference>
<accession>A0ABU1HE98</accession>
<evidence type="ECO:0000313" key="4">
    <source>
        <dbReference type="EMBL" id="MDR5905799.1"/>
    </source>
</evidence>
<dbReference type="InterPro" id="IPR043128">
    <property type="entry name" value="Rev_trsase/Diguanyl_cyclase"/>
</dbReference>
<dbReference type="PANTHER" id="PTHR45138:SF9">
    <property type="entry name" value="DIGUANYLATE CYCLASE DGCM-RELATED"/>
    <property type="match status" value="1"/>
</dbReference>
<dbReference type="SMART" id="SM00267">
    <property type="entry name" value="GGDEF"/>
    <property type="match status" value="1"/>
</dbReference>